<name>A0ABP0EUQ4_CLALP</name>
<dbReference type="Proteomes" id="UP001642483">
    <property type="component" value="Unassembled WGS sequence"/>
</dbReference>
<comment type="caution">
    <text evidence="2">The sequence shown here is derived from an EMBL/GenBank/DDBJ whole genome shotgun (WGS) entry which is preliminary data.</text>
</comment>
<evidence type="ECO:0000313" key="2">
    <source>
        <dbReference type="EMBL" id="CAK8671075.1"/>
    </source>
</evidence>
<feature type="chain" id="PRO_5045391359" evidence="1">
    <location>
        <begin position="22"/>
        <end position="132"/>
    </location>
</feature>
<dbReference type="EMBL" id="CAWYQH010000001">
    <property type="protein sequence ID" value="CAK8671075.1"/>
    <property type="molecule type" value="Genomic_DNA"/>
</dbReference>
<keyword evidence="3" id="KW-1185">Reference proteome</keyword>
<proteinExistence type="predicted"/>
<reference evidence="2 3" key="1">
    <citation type="submission" date="2024-02" db="EMBL/GenBank/DDBJ databases">
        <authorList>
            <person name="Daric V."/>
            <person name="Darras S."/>
        </authorList>
    </citation>
    <scope>NUCLEOTIDE SEQUENCE [LARGE SCALE GENOMIC DNA]</scope>
</reference>
<evidence type="ECO:0000313" key="3">
    <source>
        <dbReference type="Proteomes" id="UP001642483"/>
    </source>
</evidence>
<accession>A0ABP0EUQ4</accession>
<gene>
    <name evidence="2" type="ORF">CVLEPA_LOCUS97</name>
</gene>
<keyword evidence="1" id="KW-0732">Signal</keyword>
<protein>
    <submittedName>
        <fullName evidence="2">Uncharacterized protein</fullName>
    </submittedName>
</protein>
<feature type="signal peptide" evidence="1">
    <location>
        <begin position="1"/>
        <end position="21"/>
    </location>
</feature>
<organism evidence="2 3">
    <name type="scientific">Clavelina lepadiformis</name>
    <name type="common">Light-bulb sea squirt</name>
    <name type="synonym">Ascidia lepadiformis</name>
    <dbReference type="NCBI Taxonomy" id="159417"/>
    <lineage>
        <taxon>Eukaryota</taxon>
        <taxon>Metazoa</taxon>
        <taxon>Chordata</taxon>
        <taxon>Tunicata</taxon>
        <taxon>Ascidiacea</taxon>
        <taxon>Aplousobranchia</taxon>
        <taxon>Clavelinidae</taxon>
        <taxon>Clavelina</taxon>
    </lineage>
</organism>
<sequence length="132" mass="14999">MSLKLTLCVLLVCSLLLSSDALFWSGRRRRRLSPGNAARIASRVLWAAKLFGDNKFKAKLKEIRQQDFEKYQDTLQQIADKFSDEYNPQEVADGIAELDQAIVGKDEYKPAPSDDVDFLDSLNEDDIEISEK</sequence>
<evidence type="ECO:0000256" key="1">
    <source>
        <dbReference type="SAM" id="SignalP"/>
    </source>
</evidence>